<dbReference type="GO" id="GO:0009986">
    <property type="term" value="C:cell surface"/>
    <property type="evidence" value="ECO:0007669"/>
    <property type="project" value="TreeGrafter"/>
</dbReference>
<reference evidence="4 5" key="1">
    <citation type="submission" date="2015-10" db="EMBL/GenBank/DDBJ databases">
        <title>Draft genomes sequences of Candida glabrata isolates 1A, 1B, 2A, 2B, 3A and 3B.</title>
        <authorList>
            <person name="Haavelsrud O.E."/>
            <person name="Gaustad P."/>
        </authorList>
    </citation>
    <scope>NUCLEOTIDE SEQUENCE [LARGE SCALE GENOMIC DNA]</scope>
    <source>
        <strain evidence="4">910700640</strain>
    </source>
</reference>
<feature type="region of interest" description="Disordered" evidence="1">
    <location>
        <begin position="298"/>
        <end position="339"/>
    </location>
</feature>
<evidence type="ECO:0000256" key="2">
    <source>
        <dbReference type="SAM" id="Phobius"/>
    </source>
</evidence>
<feature type="compositionally biased region" description="Polar residues" evidence="1">
    <location>
        <begin position="1008"/>
        <end position="1020"/>
    </location>
</feature>
<dbReference type="GO" id="GO:0005886">
    <property type="term" value="C:plasma membrane"/>
    <property type="evidence" value="ECO:0007669"/>
    <property type="project" value="InterPro"/>
</dbReference>
<feature type="compositionally biased region" description="Polar residues" evidence="1">
    <location>
        <begin position="657"/>
        <end position="677"/>
    </location>
</feature>
<feature type="region of interest" description="Disordered" evidence="1">
    <location>
        <begin position="595"/>
        <end position="625"/>
    </location>
</feature>
<evidence type="ECO:0000256" key="3">
    <source>
        <dbReference type="SAM" id="SignalP"/>
    </source>
</evidence>
<keyword evidence="2" id="KW-0472">Membrane</keyword>
<feature type="region of interest" description="Disordered" evidence="1">
    <location>
        <begin position="1002"/>
        <end position="1031"/>
    </location>
</feature>
<dbReference type="GO" id="GO:0006972">
    <property type="term" value="P:hyperosmotic response"/>
    <property type="evidence" value="ECO:0007669"/>
    <property type="project" value="TreeGrafter"/>
</dbReference>
<feature type="compositionally biased region" description="Low complexity" evidence="1">
    <location>
        <begin position="299"/>
        <end position="339"/>
    </location>
</feature>
<keyword evidence="2" id="KW-0812">Transmembrane</keyword>
<dbReference type="EMBL" id="LLZZ01000022">
    <property type="protein sequence ID" value="KTB12407.1"/>
    <property type="molecule type" value="Genomic_DNA"/>
</dbReference>
<keyword evidence="3" id="KW-0732">Signal</keyword>
<dbReference type="Proteomes" id="UP000054886">
    <property type="component" value="Unassembled WGS sequence"/>
</dbReference>
<proteinExistence type="predicted"/>
<dbReference type="InterPro" id="IPR039295">
    <property type="entry name" value="MSB2"/>
</dbReference>
<feature type="region of interest" description="Disordered" evidence="1">
    <location>
        <begin position="651"/>
        <end position="677"/>
    </location>
</feature>
<dbReference type="GO" id="GO:0005034">
    <property type="term" value="F:osmosensor activity"/>
    <property type="evidence" value="ECO:0007669"/>
    <property type="project" value="InterPro"/>
</dbReference>
<organism evidence="4 5">
    <name type="scientific">Candida glabrata</name>
    <name type="common">Yeast</name>
    <name type="synonym">Torulopsis glabrata</name>
    <dbReference type="NCBI Taxonomy" id="5478"/>
    <lineage>
        <taxon>Eukaryota</taxon>
        <taxon>Fungi</taxon>
        <taxon>Dikarya</taxon>
        <taxon>Ascomycota</taxon>
        <taxon>Saccharomycotina</taxon>
        <taxon>Saccharomycetes</taxon>
        <taxon>Saccharomycetales</taxon>
        <taxon>Saccharomycetaceae</taxon>
        <taxon>Nakaseomyces</taxon>
    </lineage>
</organism>
<feature type="compositionally biased region" description="Low complexity" evidence="1">
    <location>
        <begin position="196"/>
        <end position="205"/>
    </location>
</feature>
<protein>
    <submittedName>
        <fullName evidence="4">Signaling mucin HKR1</fullName>
    </submittedName>
</protein>
<feature type="compositionally biased region" description="Polar residues" evidence="1">
    <location>
        <begin position="173"/>
        <end position="195"/>
    </location>
</feature>
<dbReference type="GO" id="GO:0005576">
    <property type="term" value="C:extracellular region"/>
    <property type="evidence" value="ECO:0007669"/>
    <property type="project" value="TreeGrafter"/>
</dbReference>
<evidence type="ECO:0000313" key="4">
    <source>
        <dbReference type="EMBL" id="KTB12407.1"/>
    </source>
</evidence>
<sequence>MRKLLLLVRSLLLVAVTATTSANDTPVPNPISEDISSVLSASIQPEIPSAQPSVQSEIQSVPSVQSEIQSIPSVQSEIQSVPSVQSEIQSISSVQSEIQSISSVQPLVQSEIQLIPSVQSEIQSIPSVQSEIQSVPSVQSEIQSVPSVQSEIQSIPSVQPSVQSEIQSVPSVQSEIQSVQPSEVQPSPVANSIESNTNTNTNTNTYPDAGSSIQPNSVSNSIVSQPSDDINTDDLNFLDDGSSQQGPSSIPLINPSVQPSSIDYHPSSKINAESSSGVIPVFAPSEARAPAKPPAFEISSSASSVQVSSQQQQPSIQPSSVEPVQSNSPSPSSVVPSPSSVIPLVPPEVQVSPSSAAPLIPPEVQVSPSSVLPSSSISQLGPSILVSPPVSSPPTSSIPSQQISSQEINFSEFSGSFNVPSWLLSSNAPSSSFSEQLSPSSLDYSQAIHSRVADSSTTTLPLIVPPTTTTTPTLISESSTLSNFLKPSADREFSVHFPVLSPSSIENEPPSSIQSVASSTILSQAAPLSPAQAASSPSSILEPIGSSVASEYISSNSLSQIPVEAVDAKQAPSSSSLSSILSNTDNIEAISSNLEQATPSRPVDNNATPTANSGTVLDSASQINSQSISRDDASYAEIAQSSVNVQNSASNFANSVPSADSSNTIPQPEDNTPTTSTVSEFTASNVDVSSVHIASKDADSSPNSVSNHDALNSVAPSVDVDIVSSNSIPTQVLTESSSAVPPNAGFDISSDINIPSENIESDSNLVVTSTSRPSQGTFQNNPTNSRTITNQIPSSASPPPATPTGPKALSSDENWLPSGIIFQSDFATTVSSSFNPTATKSLPQFIAPPKMTVNSPNTTLVTIGLKQGLNYQFLIDNPLSSAQIFNFLPSVLTYPFSSYAPNDFPINSLIDDNALAFLDSNLFNASTISVHGIVPLLIPGHEFFVSVVEVYFPNDLLDSLSALIKDRNSSLYSNPNDSLSALARLIDPSIPLTGLISGSSIESTSNSDADYNSNQSGNTRQSRKGKGLPSNLSIVGSLDNYDKNPEKEEHKNRVISIVLPTVLPLGLLFIWCLFFILMSRTQRRRKGNATIEKSNIKVDNTSGYHDNGRSNYKDNVYDGILDEKHYSSSEGVSNGSTMAGLAYAFNNFVGGPNMYSSYDTGALADSTLYSSSNQLQIQRENSSPWPAQYITAPSRKSQHSTEEVSPITLVPRIDSDVYNLQKQEMMAENVSGTFSLGSDIFIDDDEDENVKDLQIEDVDEFDEELYKRLSKFTDYRDVNNRSF</sequence>
<name>A0A0W0DKT0_CANGB</name>
<feature type="region of interest" description="Disordered" evidence="1">
    <location>
        <begin position="173"/>
        <end position="271"/>
    </location>
</feature>
<feature type="compositionally biased region" description="Polar residues" evidence="1">
    <location>
        <begin position="750"/>
        <end position="792"/>
    </location>
</feature>
<accession>A0A0W0DKT0</accession>
<keyword evidence="2" id="KW-1133">Transmembrane helix</keyword>
<evidence type="ECO:0000313" key="5">
    <source>
        <dbReference type="Proteomes" id="UP000054886"/>
    </source>
</evidence>
<dbReference type="VEuPathDB" id="FungiDB:B1J91_F03003g"/>
<dbReference type="PANTHER" id="PTHR35778:SF1">
    <property type="entry name" value="SIGNALING MUCIN HKR1-RELATED"/>
    <property type="match status" value="1"/>
</dbReference>
<feature type="signal peptide" evidence="3">
    <location>
        <begin position="1"/>
        <end position="22"/>
    </location>
</feature>
<feature type="region of interest" description="Disordered" evidence="1">
    <location>
        <begin position="733"/>
        <end position="810"/>
    </location>
</feature>
<dbReference type="PANTHER" id="PTHR35778">
    <property type="entry name" value="SIGNALING MUCIN HKR1-RELATED"/>
    <property type="match status" value="1"/>
</dbReference>
<comment type="caution">
    <text evidence="4">The sequence shown here is derived from an EMBL/GenBank/DDBJ whole genome shotgun (WGS) entry which is preliminary data.</text>
</comment>
<dbReference type="VEuPathDB" id="FungiDB:GWK60_F02717"/>
<dbReference type="GO" id="GO:0030427">
    <property type="term" value="C:site of polarized growth"/>
    <property type="evidence" value="ECO:0007669"/>
    <property type="project" value="TreeGrafter"/>
</dbReference>
<feature type="chain" id="PRO_5009807334" evidence="3">
    <location>
        <begin position="23"/>
        <end position="1283"/>
    </location>
</feature>
<gene>
    <name evidence="4" type="ORF">AO440_001225</name>
</gene>
<dbReference type="GO" id="GO:0000282">
    <property type="term" value="P:cellular bud site selection"/>
    <property type="evidence" value="ECO:0007669"/>
    <property type="project" value="TreeGrafter"/>
</dbReference>
<evidence type="ECO:0000256" key="1">
    <source>
        <dbReference type="SAM" id="MobiDB-lite"/>
    </source>
</evidence>
<feature type="transmembrane region" description="Helical" evidence="2">
    <location>
        <begin position="1054"/>
        <end position="1077"/>
    </location>
</feature>
<feature type="compositionally biased region" description="Polar residues" evidence="1">
    <location>
        <begin position="211"/>
        <end position="229"/>
    </location>
</feature>
<dbReference type="GO" id="GO:0031505">
    <property type="term" value="P:fungal-type cell wall organization"/>
    <property type="evidence" value="ECO:0007669"/>
    <property type="project" value="TreeGrafter"/>
</dbReference>
<dbReference type="VEuPathDB" id="FungiDB:CAGL0F03003g"/>
<dbReference type="GO" id="GO:0007232">
    <property type="term" value="P:osmosensory signaling pathway via Sho1 osmosensor"/>
    <property type="evidence" value="ECO:0007669"/>
    <property type="project" value="InterPro"/>
</dbReference>
<dbReference type="GO" id="GO:0001402">
    <property type="term" value="P:signal transduction involved in filamentous growth"/>
    <property type="evidence" value="ECO:0007669"/>
    <property type="project" value="TreeGrafter"/>
</dbReference>
<dbReference type="VEuPathDB" id="FungiDB:GVI51_F02717"/>